<comment type="caution">
    <text evidence="12">The sequence shown here is derived from an EMBL/GenBank/DDBJ whole genome shotgun (WGS) entry which is preliminary data.</text>
</comment>
<dbReference type="PANTHER" id="PTHR24421">
    <property type="entry name" value="NITRATE/NITRITE SENSOR PROTEIN NARX-RELATED"/>
    <property type="match status" value="1"/>
</dbReference>
<keyword evidence="4" id="KW-0808">Transferase</keyword>
<comment type="catalytic activity">
    <reaction evidence="1">
        <text>ATP + protein L-histidine = ADP + protein N-phospho-L-histidine.</text>
        <dbReference type="EC" id="2.7.13.3"/>
    </reaction>
</comment>
<feature type="transmembrane region" description="Helical" evidence="9">
    <location>
        <begin position="157"/>
        <end position="180"/>
    </location>
</feature>
<keyword evidence="8" id="KW-0902">Two-component regulatory system</keyword>
<dbReference type="InterPro" id="IPR025828">
    <property type="entry name" value="Put_sensor_dom"/>
</dbReference>
<dbReference type="InterPro" id="IPR011712">
    <property type="entry name" value="Sig_transdc_His_kin_sub3_dim/P"/>
</dbReference>
<keyword evidence="6 12" id="KW-0418">Kinase</keyword>
<dbReference type="Gene3D" id="1.20.5.1930">
    <property type="match status" value="1"/>
</dbReference>
<feature type="transmembrane region" description="Helical" evidence="9">
    <location>
        <begin position="113"/>
        <end position="137"/>
    </location>
</feature>
<evidence type="ECO:0000259" key="10">
    <source>
        <dbReference type="Pfam" id="PF07730"/>
    </source>
</evidence>
<dbReference type="EMBL" id="BONY01000011">
    <property type="protein sequence ID" value="GIH04221.1"/>
    <property type="molecule type" value="Genomic_DNA"/>
</dbReference>
<dbReference type="CDD" id="cd16917">
    <property type="entry name" value="HATPase_UhpB-NarQ-NarX-like"/>
    <property type="match status" value="1"/>
</dbReference>
<keyword evidence="13" id="KW-1185">Reference proteome</keyword>
<evidence type="ECO:0000256" key="9">
    <source>
        <dbReference type="SAM" id="Phobius"/>
    </source>
</evidence>
<dbReference type="Gene3D" id="3.30.565.10">
    <property type="entry name" value="Histidine kinase-like ATPase, C-terminal domain"/>
    <property type="match status" value="1"/>
</dbReference>
<evidence type="ECO:0000259" key="11">
    <source>
        <dbReference type="Pfam" id="PF13796"/>
    </source>
</evidence>
<name>A0A8J3Q6I7_9ACTN</name>
<gene>
    <name evidence="12" type="ORF">Rhe02_22880</name>
</gene>
<dbReference type="GO" id="GO:0005524">
    <property type="term" value="F:ATP binding"/>
    <property type="evidence" value="ECO:0007669"/>
    <property type="project" value="UniProtKB-KW"/>
</dbReference>
<dbReference type="AlphaFoldDB" id="A0A8J3Q6I7"/>
<evidence type="ECO:0000256" key="8">
    <source>
        <dbReference type="ARBA" id="ARBA00023012"/>
    </source>
</evidence>
<keyword evidence="9" id="KW-1133">Transmembrane helix</keyword>
<evidence type="ECO:0000256" key="2">
    <source>
        <dbReference type="ARBA" id="ARBA00012438"/>
    </source>
</evidence>
<feature type="transmembrane region" description="Helical" evidence="9">
    <location>
        <begin position="27"/>
        <end position="46"/>
    </location>
</feature>
<organism evidence="12 13">
    <name type="scientific">Rhizocola hellebori</name>
    <dbReference type="NCBI Taxonomy" id="1392758"/>
    <lineage>
        <taxon>Bacteria</taxon>
        <taxon>Bacillati</taxon>
        <taxon>Actinomycetota</taxon>
        <taxon>Actinomycetes</taxon>
        <taxon>Micromonosporales</taxon>
        <taxon>Micromonosporaceae</taxon>
        <taxon>Rhizocola</taxon>
    </lineage>
</organism>
<evidence type="ECO:0000256" key="7">
    <source>
        <dbReference type="ARBA" id="ARBA00022840"/>
    </source>
</evidence>
<evidence type="ECO:0000313" key="13">
    <source>
        <dbReference type="Proteomes" id="UP000612899"/>
    </source>
</evidence>
<feature type="transmembrane region" description="Helical" evidence="9">
    <location>
        <begin position="61"/>
        <end position="79"/>
    </location>
</feature>
<dbReference type="GO" id="GO:0016020">
    <property type="term" value="C:membrane"/>
    <property type="evidence" value="ECO:0007669"/>
    <property type="project" value="InterPro"/>
</dbReference>
<keyword evidence="9" id="KW-0812">Transmembrane</keyword>
<keyword evidence="5" id="KW-0547">Nucleotide-binding</keyword>
<proteinExistence type="predicted"/>
<dbReference type="PANTHER" id="PTHR24421:SF10">
    <property type="entry name" value="NITRATE_NITRITE SENSOR PROTEIN NARQ"/>
    <property type="match status" value="1"/>
</dbReference>
<dbReference type="GO" id="GO:0046983">
    <property type="term" value="F:protein dimerization activity"/>
    <property type="evidence" value="ECO:0007669"/>
    <property type="project" value="InterPro"/>
</dbReference>
<dbReference type="EC" id="2.7.13.3" evidence="2"/>
<feature type="domain" description="Putative sensor" evidence="11">
    <location>
        <begin position="61"/>
        <end position="187"/>
    </location>
</feature>
<keyword evidence="3" id="KW-0597">Phosphoprotein</keyword>
<evidence type="ECO:0000256" key="6">
    <source>
        <dbReference type="ARBA" id="ARBA00022777"/>
    </source>
</evidence>
<dbReference type="Pfam" id="PF07730">
    <property type="entry name" value="HisKA_3"/>
    <property type="match status" value="1"/>
</dbReference>
<sequence length="399" mass="41756">MIARSSLDALTRAPLHFLRSSWPWRSLAYLCLSALPAAVVVGGVVFAESAGIEASGRGRELGVAGAAALLLVTPLIAGFERWRIRFVDGDPVPATAKTGLAARLRGSDIWRELAHALVAALALWWIDLALVAISLGVPGTLLSAPLQPGGTGPIPATLLALAGLLLIPLAAYPITAWAGARAAMTRAIVSPRDELVEVRRSRARLVGAFEVERRRIERDLHDGAQQRLVALTMKLGLAKLAVEPGSAAFREIEEAHEQAKLALAELRELIRGVHPQVLSGRGLAAAIRDVAGRSLVPIAVTAHVPRLSEPIEVNAYYVVAEALANLAKHSKASQGSVSAAVSGGTLRLEIRDDGVGGALDRPGGGLAGLADRVSTVDGKLFLSSPPGGPTVLRVEIPCE</sequence>
<dbReference type="SUPFAM" id="SSF55874">
    <property type="entry name" value="ATPase domain of HSP90 chaperone/DNA topoisomerase II/histidine kinase"/>
    <property type="match status" value="1"/>
</dbReference>
<dbReference type="Proteomes" id="UP000612899">
    <property type="component" value="Unassembled WGS sequence"/>
</dbReference>
<evidence type="ECO:0000256" key="1">
    <source>
        <dbReference type="ARBA" id="ARBA00000085"/>
    </source>
</evidence>
<evidence type="ECO:0000256" key="4">
    <source>
        <dbReference type="ARBA" id="ARBA00022679"/>
    </source>
</evidence>
<reference evidence="12" key="1">
    <citation type="submission" date="2021-01" db="EMBL/GenBank/DDBJ databases">
        <title>Whole genome shotgun sequence of Rhizocola hellebori NBRC 109834.</title>
        <authorList>
            <person name="Komaki H."/>
            <person name="Tamura T."/>
        </authorList>
    </citation>
    <scope>NUCLEOTIDE SEQUENCE</scope>
    <source>
        <strain evidence="12">NBRC 109834</strain>
    </source>
</reference>
<keyword evidence="7" id="KW-0067">ATP-binding</keyword>
<accession>A0A8J3Q6I7</accession>
<feature type="domain" description="Signal transduction histidine kinase subgroup 3 dimerisation and phosphoacceptor" evidence="10">
    <location>
        <begin position="212"/>
        <end position="278"/>
    </location>
</feature>
<dbReference type="GO" id="GO:0000155">
    <property type="term" value="F:phosphorelay sensor kinase activity"/>
    <property type="evidence" value="ECO:0007669"/>
    <property type="project" value="InterPro"/>
</dbReference>
<protein>
    <recommendedName>
        <fullName evidence="2">histidine kinase</fullName>
        <ecNumber evidence="2">2.7.13.3</ecNumber>
    </recommendedName>
</protein>
<dbReference type="RefSeq" id="WP_203908101.1">
    <property type="nucleotide sequence ID" value="NZ_BONY01000011.1"/>
</dbReference>
<evidence type="ECO:0000256" key="5">
    <source>
        <dbReference type="ARBA" id="ARBA00022741"/>
    </source>
</evidence>
<keyword evidence="9" id="KW-0472">Membrane</keyword>
<evidence type="ECO:0000313" key="12">
    <source>
        <dbReference type="EMBL" id="GIH04221.1"/>
    </source>
</evidence>
<dbReference type="Pfam" id="PF13796">
    <property type="entry name" value="Sensor"/>
    <property type="match status" value="1"/>
</dbReference>
<dbReference type="InterPro" id="IPR036890">
    <property type="entry name" value="HATPase_C_sf"/>
</dbReference>
<dbReference type="InterPro" id="IPR050482">
    <property type="entry name" value="Sensor_HK_TwoCompSys"/>
</dbReference>
<evidence type="ECO:0000256" key="3">
    <source>
        <dbReference type="ARBA" id="ARBA00022553"/>
    </source>
</evidence>